<dbReference type="EMBL" id="LAZR01000251">
    <property type="protein sequence ID" value="KKN79210.1"/>
    <property type="molecule type" value="Genomic_DNA"/>
</dbReference>
<gene>
    <name evidence="2" type="ORF">LCGC14_0342270</name>
</gene>
<accession>A0A0F9TD64</accession>
<organism evidence="2">
    <name type="scientific">marine sediment metagenome</name>
    <dbReference type="NCBI Taxonomy" id="412755"/>
    <lineage>
        <taxon>unclassified sequences</taxon>
        <taxon>metagenomes</taxon>
        <taxon>ecological metagenomes</taxon>
    </lineage>
</organism>
<dbReference type="AlphaFoldDB" id="A0A0F9TD64"/>
<proteinExistence type="predicted"/>
<sequence length="55" mass="6176">MNLPKLLLILTILTLVFIYYSVNVNMNMLFFSFIGIVCTAITIVANAHRLTGVED</sequence>
<feature type="transmembrane region" description="Helical" evidence="1">
    <location>
        <begin position="6"/>
        <end position="22"/>
    </location>
</feature>
<protein>
    <submittedName>
        <fullName evidence="2">Uncharacterized protein</fullName>
    </submittedName>
</protein>
<name>A0A0F9TD64_9ZZZZ</name>
<feature type="transmembrane region" description="Helical" evidence="1">
    <location>
        <begin position="29"/>
        <end position="48"/>
    </location>
</feature>
<keyword evidence="1" id="KW-1133">Transmembrane helix</keyword>
<evidence type="ECO:0000313" key="2">
    <source>
        <dbReference type="EMBL" id="KKN79210.1"/>
    </source>
</evidence>
<comment type="caution">
    <text evidence="2">The sequence shown here is derived from an EMBL/GenBank/DDBJ whole genome shotgun (WGS) entry which is preliminary data.</text>
</comment>
<evidence type="ECO:0000256" key="1">
    <source>
        <dbReference type="SAM" id="Phobius"/>
    </source>
</evidence>
<keyword evidence="1" id="KW-0812">Transmembrane</keyword>
<keyword evidence="1" id="KW-0472">Membrane</keyword>
<reference evidence="2" key="1">
    <citation type="journal article" date="2015" name="Nature">
        <title>Complex archaea that bridge the gap between prokaryotes and eukaryotes.</title>
        <authorList>
            <person name="Spang A."/>
            <person name="Saw J.H."/>
            <person name="Jorgensen S.L."/>
            <person name="Zaremba-Niedzwiedzka K."/>
            <person name="Martijn J."/>
            <person name="Lind A.E."/>
            <person name="van Eijk R."/>
            <person name="Schleper C."/>
            <person name="Guy L."/>
            <person name="Ettema T.J."/>
        </authorList>
    </citation>
    <scope>NUCLEOTIDE SEQUENCE</scope>
</reference>